<dbReference type="HAMAP" id="MF_00063">
    <property type="entry name" value="CysH"/>
    <property type="match status" value="1"/>
</dbReference>
<dbReference type="Proteomes" id="UP000827284">
    <property type="component" value="Unassembled WGS sequence"/>
</dbReference>
<accession>A0A9P3HFF5</accession>
<protein>
    <submittedName>
        <fullName evidence="6">Phosphoadenosine phosphosulfate reductase</fullName>
    </submittedName>
</protein>
<name>A0A9P3HFF5_9FUNG</name>
<keyword evidence="7" id="KW-1185">Reference proteome</keyword>
<dbReference type="GO" id="GO:0019379">
    <property type="term" value="P:sulfate assimilation, phosphoadenylyl sulfate reduction by phosphoadenylyl-sulfate reductase (thioredoxin)"/>
    <property type="evidence" value="ECO:0007669"/>
    <property type="project" value="InterPro"/>
</dbReference>
<dbReference type="Pfam" id="PF01507">
    <property type="entry name" value="PAPS_reduct"/>
    <property type="match status" value="1"/>
</dbReference>
<evidence type="ECO:0000313" key="7">
    <source>
        <dbReference type="Proteomes" id="UP000827284"/>
    </source>
</evidence>
<comment type="caution">
    <text evidence="6">The sequence shown here is derived from an EMBL/GenBank/DDBJ whole genome shotgun (WGS) entry which is preliminary data.</text>
</comment>
<dbReference type="SUPFAM" id="SSF52402">
    <property type="entry name" value="Adenine nucleotide alpha hydrolases-like"/>
    <property type="match status" value="1"/>
</dbReference>
<reference evidence="6" key="1">
    <citation type="submission" date="2021-11" db="EMBL/GenBank/DDBJ databases">
        <authorList>
            <person name="Herlambang A."/>
            <person name="Guo Y."/>
            <person name="Takashima Y."/>
            <person name="Nishizawa T."/>
        </authorList>
    </citation>
    <scope>NUCLEOTIDE SEQUENCE</scope>
    <source>
        <strain evidence="6">E1425</strain>
    </source>
</reference>
<keyword evidence="2" id="KW-0560">Oxidoreductase</keyword>
<evidence type="ECO:0000256" key="4">
    <source>
        <dbReference type="SAM" id="MobiDB-lite"/>
    </source>
</evidence>
<dbReference type="PANTHER" id="PTHR46509:SF1">
    <property type="entry name" value="PHOSPHOADENOSINE PHOSPHOSULFATE REDUCTASE"/>
    <property type="match status" value="1"/>
</dbReference>
<comment type="pathway">
    <text evidence="3">Sulfur metabolism; hydrogen sulfide biosynthesis; sulfite from sulfate.</text>
</comment>
<dbReference type="GO" id="GO:0004604">
    <property type="term" value="F:phosphoadenylyl-sulfate reductase (thioredoxin) activity"/>
    <property type="evidence" value="ECO:0007669"/>
    <property type="project" value="InterPro"/>
</dbReference>
<comment type="similarity">
    <text evidence="1">Belongs to the PAPS reductase family. CysH subfamily.</text>
</comment>
<evidence type="ECO:0000256" key="2">
    <source>
        <dbReference type="ARBA" id="ARBA00023002"/>
    </source>
</evidence>
<feature type="region of interest" description="Disordered" evidence="4">
    <location>
        <begin position="311"/>
        <end position="331"/>
    </location>
</feature>
<proteinExistence type="inferred from homology"/>
<evidence type="ECO:0000256" key="1">
    <source>
        <dbReference type="ARBA" id="ARBA00009732"/>
    </source>
</evidence>
<dbReference type="OrthoDB" id="7869097at2759"/>
<evidence type="ECO:0000313" key="6">
    <source>
        <dbReference type="EMBL" id="GJJ75568.1"/>
    </source>
</evidence>
<evidence type="ECO:0000259" key="5">
    <source>
        <dbReference type="Pfam" id="PF01507"/>
    </source>
</evidence>
<sequence>MPESTTNSSPAPLSAAFTPAHLKFLNAKLEKLSPEKILEWAMISLPGLIQTTAFGPTGLVILDMINRIHIDQQAAANVHPTPASSSASEDEEDDEATSEQKRFQKSGYNTRRHPVPLIFIDTLYHFQETLGLAQRVQDHYNIPLKVYKPLNAESTADFEREYGQNLWETDDVSYDYLVKVEPGRRAYQELGAQAVISGRRRSQKGDRAKLEILEVEKGTGLLKLNPLATWSFQQVWTYLRAYQVPFNALLDQGYRSIGDWHSTKPTSNLEDERSGRWEGKQKTECGLHVDYFKMRAEFQATQKKKQALLEAQQAAAQQQQQGQQPQAVDVC</sequence>
<reference evidence="6" key="2">
    <citation type="journal article" date="2022" name="Microbiol. Resour. Announc.">
        <title>Whole-Genome Sequence of Entomortierella parvispora E1425, a Mucoromycotan Fungus Associated with Burkholderiaceae-Related Endosymbiotic Bacteria.</title>
        <authorList>
            <person name="Herlambang A."/>
            <person name="Guo Y."/>
            <person name="Takashima Y."/>
            <person name="Narisawa K."/>
            <person name="Ohta H."/>
            <person name="Nishizawa T."/>
        </authorList>
    </citation>
    <scope>NUCLEOTIDE SEQUENCE</scope>
    <source>
        <strain evidence="6">E1425</strain>
    </source>
</reference>
<dbReference type="InterPro" id="IPR014729">
    <property type="entry name" value="Rossmann-like_a/b/a_fold"/>
</dbReference>
<dbReference type="GO" id="GO:0005737">
    <property type="term" value="C:cytoplasm"/>
    <property type="evidence" value="ECO:0007669"/>
    <property type="project" value="TreeGrafter"/>
</dbReference>
<dbReference type="Gene3D" id="3.40.50.620">
    <property type="entry name" value="HUPs"/>
    <property type="match status" value="2"/>
</dbReference>
<dbReference type="AlphaFoldDB" id="A0A9P3HFF5"/>
<evidence type="ECO:0000256" key="3">
    <source>
        <dbReference type="ARBA" id="ARBA00024327"/>
    </source>
</evidence>
<organism evidence="6 7">
    <name type="scientific">Entomortierella parvispora</name>
    <dbReference type="NCBI Taxonomy" id="205924"/>
    <lineage>
        <taxon>Eukaryota</taxon>
        <taxon>Fungi</taxon>
        <taxon>Fungi incertae sedis</taxon>
        <taxon>Mucoromycota</taxon>
        <taxon>Mortierellomycotina</taxon>
        <taxon>Mortierellomycetes</taxon>
        <taxon>Mortierellales</taxon>
        <taxon>Mortierellaceae</taxon>
        <taxon>Entomortierella</taxon>
    </lineage>
</organism>
<dbReference type="EMBL" id="BQFW01000011">
    <property type="protein sequence ID" value="GJJ75568.1"/>
    <property type="molecule type" value="Genomic_DNA"/>
</dbReference>
<gene>
    <name evidence="6" type="ORF">EMPS_07926</name>
</gene>
<dbReference type="InterPro" id="IPR004511">
    <property type="entry name" value="PAPS/APS_Rdtase"/>
</dbReference>
<dbReference type="NCBIfam" id="NF002537">
    <property type="entry name" value="PRK02090.1"/>
    <property type="match status" value="1"/>
</dbReference>
<feature type="region of interest" description="Disordered" evidence="4">
    <location>
        <begin position="76"/>
        <end position="107"/>
    </location>
</feature>
<feature type="domain" description="Phosphoadenosine phosphosulphate reductase" evidence="5">
    <location>
        <begin position="50"/>
        <end position="265"/>
    </location>
</feature>
<dbReference type="PANTHER" id="PTHR46509">
    <property type="entry name" value="PHOSPHOADENOSINE PHOSPHOSULFATE REDUCTASE"/>
    <property type="match status" value="1"/>
</dbReference>
<dbReference type="NCBIfam" id="TIGR00434">
    <property type="entry name" value="cysH"/>
    <property type="match status" value="1"/>
</dbReference>
<dbReference type="CDD" id="cd23945">
    <property type="entry name" value="PAPS_reductase"/>
    <property type="match status" value="1"/>
</dbReference>
<feature type="compositionally biased region" description="Acidic residues" evidence="4">
    <location>
        <begin position="88"/>
        <end position="97"/>
    </location>
</feature>
<dbReference type="InterPro" id="IPR002500">
    <property type="entry name" value="PAPS_reduct_dom"/>
</dbReference>